<evidence type="ECO:0000313" key="2">
    <source>
        <dbReference type="EMBL" id="SOC79568.1"/>
    </source>
</evidence>
<dbReference type="AlphaFoldDB" id="A0A285X2P5"/>
<dbReference type="RefSeq" id="WP_097055293.1">
    <property type="nucleotide sequence ID" value="NZ_OCMF01000001.1"/>
</dbReference>
<organism evidence="2 3">
    <name type="scientific">Salinimicrobium sediminis</name>
    <dbReference type="NCBI Taxonomy" id="1343891"/>
    <lineage>
        <taxon>Bacteria</taxon>
        <taxon>Pseudomonadati</taxon>
        <taxon>Bacteroidota</taxon>
        <taxon>Flavobacteriia</taxon>
        <taxon>Flavobacteriales</taxon>
        <taxon>Flavobacteriaceae</taxon>
        <taxon>Salinimicrobium</taxon>
    </lineage>
</organism>
<dbReference type="SUPFAM" id="SSF52821">
    <property type="entry name" value="Rhodanese/Cell cycle control phosphatase"/>
    <property type="match status" value="1"/>
</dbReference>
<evidence type="ECO:0000259" key="1">
    <source>
        <dbReference type="PROSITE" id="PS50206"/>
    </source>
</evidence>
<dbReference type="PROSITE" id="PS50206">
    <property type="entry name" value="RHODANESE_3"/>
    <property type="match status" value="1"/>
</dbReference>
<dbReference type="EMBL" id="OCMF01000001">
    <property type="protein sequence ID" value="SOC79568.1"/>
    <property type="molecule type" value="Genomic_DNA"/>
</dbReference>
<feature type="domain" description="Rhodanese" evidence="1">
    <location>
        <begin position="8"/>
        <end position="93"/>
    </location>
</feature>
<dbReference type="InterPro" id="IPR036873">
    <property type="entry name" value="Rhodanese-like_dom_sf"/>
</dbReference>
<accession>A0A285X2P5</accession>
<dbReference type="SMART" id="SM00450">
    <property type="entry name" value="RHOD"/>
    <property type="match status" value="1"/>
</dbReference>
<dbReference type="PANTHER" id="PTHR43031:SF18">
    <property type="entry name" value="RHODANESE-RELATED SULFURTRANSFERASES"/>
    <property type="match status" value="1"/>
</dbReference>
<sequence length="94" mass="10219">MSREEIIKNNKGTVVDVRTRGEFMGGSVSGAVNIPLNEIPDRINDLREMEAPLILCCASGMRSGQAADYLSRQGVNCLNGGSWLEVNYLTSQEA</sequence>
<dbReference type="InterPro" id="IPR050229">
    <property type="entry name" value="GlpE_sulfurtransferase"/>
</dbReference>
<dbReference type="PANTHER" id="PTHR43031">
    <property type="entry name" value="FAD-DEPENDENT OXIDOREDUCTASE"/>
    <property type="match status" value="1"/>
</dbReference>
<name>A0A285X2P5_9FLAO</name>
<proteinExistence type="predicted"/>
<dbReference type="Gene3D" id="3.40.250.10">
    <property type="entry name" value="Rhodanese-like domain"/>
    <property type="match status" value="1"/>
</dbReference>
<protein>
    <submittedName>
        <fullName evidence="2">Rhodanese-like domain-containing protein</fullName>
    </submittedName>
</protein>
<dbReference type="CDD" id="cd00158">
    <property type="entry name" value="RHOD"/>
    <property type="match status" value="1"/>
</dbReference>
<evidence type="ECO:0000313" key="3">
    <source>
        <dbReference type="Proteomes" id="UP000219193"/>
    </source>
</evidence>
<gene>
    <name evidence="2" type="ORF">SAMN06296241_1097</name>
</gene>
<dbReference type="Pfam" id="PF00581">
    <property type="entry name" value="Rhodanese"/>
    <property type="match status" value="1"/>
</dbReference>
<dbReference type="Proteomes" id="UP000219193">
    <property type="component" value="Unassembled WGS sequence"/>
</dbReference>
<dbReference type="OrthoDB" id="9800872at2"/>
<dbReference type="InterPro" id="IPR001763">
    <property type="entry name" value="Rhodanese-like_dom"/>
</dbReference>
<reference evidence="3" key="1">
    <citation type="submission" date="2017-09" db="EMBL/GenBank/DDBJ databases">
        <authorList>
            <person name="Varghese N."/>
            <person name="Submissions S."/>
        </authorList>
    </citation>
    <scope>NUCLEOTIDE SEQUENCE [LARGE SCALE GENOMIC DNA]</scope>
    <source>
        <strain evidence="3">CGMCC 1.12641</strain>
    </source>
</reference>
<keyword evidence="3" id="KW-1185">Reference proteome</keyword>